<dbReference type="CDD" id="cd00754">
    <property type="entry name" value="Ubl_MoaD"/>
    <property type="match status" value="1"/>
</dbReference>
<feature type="region of interest" description="Disordered" evidence="1">
    <location>
        <begin position="225"/>
        <end position="246"/>
    </location>
</feature>
<dbReference type="InterPro" id="IPR003749">
    <property type="entry name" value="ThiS/MoaD-like"/>
</dbReference>
<dbReference type="SUPFAM" id="SSF54285">
    <property type="entry name" value="MoaD/ThiS"/>
    <property type="match status" value="1"/>
</dbReference>
<dbReference type="EMBL" id="JBHTGQ010000009">
    <property type="protein sequence ID" value="MFC7749069.1"/>
    <property type="molecule type" value="Genomic_DNA"/>
</dbReference>
<protein>
    <submittedName>
        <fullName evidence="2">Molybdenum cofactor biosynthesis protein MoaE</fullName>
    </submittedName>
</protein>
<organism evidence="2 3">
    <name type="scientific">Paenibacillus thermoaerophilus</name>
    <dbReference type="NCBI Taxonomy" id="1215385"/>
    <lineage>
        <taxon>Bacteria</taxon>
        <taxon>Bacillati</taxon>
        <taxon>Bacillota</taxon>
        <taxon>Bacilli</taxon>
        <taxon>Bacillales</taxon>
        <taxon>Paenibacillaceae</taxon>
        <taxon>Paenibacillus</taxon>
    </lineage>
</organism>
<dbReference type="InterPro" id="IPR036563">
    <property type="entry name" value="MoaE_sf"/>
</dbReference>
<evidence type="ECO:0000256" key="1">
    <source>
        <dbReference type="SAM" id="MobiDB-lite"/>
    </source>
</evidence>
<reference evidence="3" key="1">
    <citation type="journal article" date="2019" name="Int. J. Syst. Evol. Microbiol.">
        <title>The Global Catalogue of Microorganisms (GCM) 10K type strain sequencing project: providing services to taxonomists for standard genome sequencing and annotation.</title>
        <authorList>
            <consortium name="The Broad Institute Genomics Platform"/>
            <consortium name="The Broad Institute Genome Sequencing Center for Infectious Disease"/>
            <person name="Wu L."/>
            <person name="Ma J."/>
        </authorList>
    </citation>
    <scope>NUCLEOTIDE SEQUENCE [LARGE SCALE GENOMIC DNA]</scope>
    <source>
        <strain evidence="3">JCM 18657</strain>
    </source>
</reference>
<dbReference type="Pfam" id="PF02391">
    <property type="entry name" value="MoaE"/>
    <property type="match status" value="1"/>
</dbReference>
<accession>A0ABW2UYU8</accession>
<dbReference type="InterPro" id="IPR012675">
    <property type="entry name" value="Beta-grasp_dom_sf"/>
</dbReference>
<dbReference type="SUPFAM" id="SSF54690">
    <property type="entry name" value="Molybdopterin synthase subunit MoaE"/>
    <property type="match status" value="1"/>
</dbReference>
<dbReference type="RefSeq" id="WP_138789380.1">
    <property type="nucleotide sequence ID" value="NZ_JBHTGQ010000009.1"/>
</dbReference>
<evidence type="ECO:0000313" key="3">
    <source>
        <dbReference type="Proteomes" id="UP001596528"/>
    </source>
</evidence>
<sequence>MAKWTVLLFAGAADAIGSDRISLETADEAPTAGDIKRELVGRYPEAARVVSASFVACDYEYIQDHEPVKPGSELALIPPVSGGQPHKEDQPAQEPLFRLTREAIDLHAVSSLVSHPDHGANLVFAGSTREWTDGRRTVRLEYDAYELMALREMEKIGNDIGRRWPGTRTAIVHRLGPVGPGEISVVIAVSSPRRAAAYEASRYAIDQLKLTVPIWKKEIWEDGSEWKGDQTGPWNPLAREKEDDSL</sequence>
<evidence type="ECO:0000313" key="2">
    <source>
        <dbReference type="EMBL" id="MFC7749069.1"/>
    </source>
</evidence>
<dbReference type="Pfam" id="PF02597">
    <property type="entry name" value="ThiS"/>
    <property type="match status" value="1"/>
</dbReference>
<dbReference type="CDD" id="cd00756">
    <property type="entry name" value="MoaE"/>
    <property type="match status" value="1"/>
</dbReference>
<gene>
    <name evidence="2" type="ORF">ACFQWB_03795</name>
</gene>
<proteinExistence type="predicted"/>
<dbReference type="Gene3D" id="3.10.20.30">
    <property type="match status" value="1"/>
</dbReference>
<dbReference type="InterPro" id="IPR003448">
    <property type="entry name" value="Mopterin_biosynth_MoaE"/>
</dbReference>
<comment type="caution">
    <text evidence="2">The sequence shown here is derived from an EMBL/GenBank/DDBJ whole genome shotgun (WGS) entry which is preliminary data.</text>
</comment>
<dbReference type="PANTHER" id="PTHR23404">
    <property type="entry name" value="MOLYBDOPTERIN SYNTHASE RELATED"/>
    <property type="match status" value="1"/>
</dbReference>
<dbReference type="InterPro" id="IPR016155">
    <property type="entry name" value="Mopterin_synth/thiamin_S_b"/>
</dbReference>
<keyword evidence="3" id="KW-1185">Reference proteome</keyword>
<dbReference type="Proteomes" id="UP001596528">
    <property type="component" value="Unassembled WGS sequence"/>
</dbReference>
<name>A0ABW2UYU8_9BACL</name>
<dbReference type="Gene3D" id="3.90.1170.40">
    <property type="entry name" value="Molybdopterin biosynthesis MoaE subunit"/>
    <property type="match status" value="1"/>
</dbReference>